<comment type="caution">
    <text evidence="8">Lacks conserved residue(s) required for the propagation of feature annotation.</text>
</comment>
<dbReference type="PROSITE" id="PS50026">
    <property type="entry name" value="EGF_3"/>
    <property type="match status" value="1"/>
</dbReference>
<comment type="caution">
    <text evidence="10">The sequence shown here is derived from an EMBL/GenBank/DDBJ whole genome shotgun (WGS) entry which is preliminary data.</text>
</comment>
<dbReference type="FunFam" id="2.10.25.10:FF:000240">
    <property type="entry name" value="Vitamin K-dependent protein S"/>
    <property type="match status" value="2"/>
</dbReference>
<evidence type="ECO:0000313" key="11">
    <source>
        <dbReference type="Proteomes" id="UP001163046"/>
    </source>
</evidence>
<dbReference type="SUPFAM" id="SSF57196">
    <property type="entry name" value="EGF/Laminin"/>
    <property type="match status" value="1"/>
</dbReference>
<dbReference type="CDD" id="cd00054">
    <property type="entry name" value="EGF_CA"/>
    <property type="match status" value="1"/>
</dbReference>
<accession>A0A9W9YA20</accession>
<protein>
    <submittedName>
        <fullName evidence="10">TB domain</fullName>
    </submittedName>
</protein>
<evidence type="ECO:0000256" key="6">
    <source>
        <dbReference type="ARBA" id="ARBA00023157"/>
    </source>
</evidence>
<dbReference type="EMBL" id="MU827800">
    <property type="protein sequence ID" value="KAJ7327687.1"/>
    <property type="molecule type" value="Genomic_DNA"/>
</dbReference>
<proteinExistence type="predicted"/>
<feature type="disulfide bond" evidence="8">
    <location>
        <begin position="177"/>
        <end position="187"/>
    </location>
</feature>
<evidence type="ECO:0000256" key="2">
    <source>
        <dbReference type="ARBA" id="ARBA00022525"/>
    </source>
</evidence>
<dbReference type="InterPro" id="IPR000152">
    <property type="entry name" value="EGF-type_Asp/Asn_hydroxyl_site"/>
</dbReference>
<evidence type="ECO:0000256" key="5">
    <source>
        <dbReference type="ARBA" id="ARBA00022737"/>
    </source>
</evidence>
<dbReference type="OrthoDB" id="6286622at2759"/>
<dbReference type="InterPro" id="IPR052080">
    <property type="entry name" value="vWF_C/EGF_Fibrillin"/>
</dbReference>
<evidence type="ECO:0000313" key="10">
    <source>
        <dbReference type="EMBL" id="KAJ7327687.1"/>
    </source>
</evidence>
<dbReference type="FunFam" id="2.10.25.10:FF:000037">
    <property type="entry name" value="Signal peptide, CUB domain and EGF-like domain-containing 2"/>
    <property type="match status" value="1"/>
</dbReference>
<dbReference type="InterPro" id="IPR000742">
    <property type="entry name" value="EGF"/>
</dbReference>
<keyword evidence="6 8" id="KW-1015">Disulfide bond</keyword>
<dbReference type="Pfam" id="PF14670">
    <property type="entry name" value="FXa_inhibition"/>
    <property type="match status" value="1"/>
</dbReference>
<comment type="subcellular location">
    <subcellularLocation>
        <location evidence="1">Secreted</location>
    </subcellularLocation>
</comment>
<dbReference type="Pfam" id="PF12662">
    <property type="entry name" value="cEGF"/>
    <property type="match status" value="2"/>
</dbReference>
<keyword evidence="11" id="KW-1185">Reference proteome</keyword>
<keyword evidence="4" id="KW-0732">Signal</keyword>
<dbReference type="PANTHER" id="PTHR47333">
    <property type="entry name" value="VON WILLEBRAND FACTOR C AND EGF DOMAIN-CONTAINING PROTEIN"/>
    <property type="match status" value="1"/>
</dbReference>
<gene>
    <name evidence="10" type="primary">FBN3_2</name>
    <name evidence="10" type="ORF">OS493_026564</name>
</gene>
<evidence type="ECO:0000256" key="1">
    <source>
        <dbReference type="ARBA" id="ARBA00004613"/>
    </source>
</evidence>
<dbReference type="PANTHER" id="PTHR47333:SF4">
    <property type="entry name" value="EGF-LIKE DOMAIN-CONTAINING PROTEIN"/>
    <property type="match status" value="1"/>
</dbReference>
<dbReference type="InterPro" id="IPR026823">
    <property type="entry name" value="cEGF"/>
</dbReference>
<evidence type="ECO:0000256" key="4">
    <source>
        <dbReference type="ARBA" id="ARBA00022729"/>
    </source>
</evidence>
<dbReference type="SUPFAM" id="SSF57184">
    <property type="entry name" value="Growth factor receptor domain"/>
    <property type="match status" value="1"/>
</dbReference>
<feature type="domain" description="EGF-like" evidence="9">
    <location>
        <begin position="173"/>
        <end position="212"/>
    </location>
</feature>
<dbReference type="Proteomes" id="UP001163046">
    <property type="component" value="Unassembled WGS sequence"/>
</dbReference>
<dbReference type="SMART" id="SM00181">
    <property type="entry name" value="EGF"/>
    <property type="match status" value="4"/>
</dbReference>
<sequence>MYGLEDPKQCTSKSKELDKSALKSSIAVVDGRNVTPVRENVPKRSVLKDVIPVMDPVLHPTTASAQPVGPLRCTWGALWCKCTNLVASYACTCANGFQLRSGGTICDDITNVQQRTEDVHRNVTIFLENSHVDVIVVILAMVHTVKCVNTAGSYRCECPTGFNLDSNRRSCSDHDECLSHHGCQHTCNNFVGSFFCSCHSGYALKKDNRTCSDVDECTPVYVASLNKTVMSAGCDQLCHNTPGNYTCSCNQGYQLLYDGSDAEVIMVSDTLNTVG</sequence>
<evidence type="ECO:0000256" key="3">
    <source>
        <dbReference type="ARBA" id="ARBA00022536"/>
    </source>
</evidence>
<keyword evidence="2" id="KW-0964">Secreted</keyword>
<keyword evidence="7" id="KW-0325">Glycoprotein</keyword>
<dbReference type="InterPro" id="IPR001881">
    <property type="entry name" value="EGF-like_Ca-bd_dom"/>
</dbReference>
<keyword evidence="3 8" id="KW-0245">EGF-like domain</keyword>
<reference evidence="10" key="1">
    <citation type="submission" date="2023-01" db="EMBL/GenBank/DDBJ databases">
        <title>Genome assembly of the deep-sea coral Lophelia pertusa.</title>
        <authorList>
            <person name="Herrera S."/>
            <person name="Cordes E."/>
        </authorList>
    </citation>
    <scope>NUCLEOTIDE SEQUENCE</scope>
    <source>
        <strain evidence="10">USNM1676648</strain>
        <tissue evidence="10">Polyp</tissue>
    </source>
</reference>
<keyword evidence="5" id="KW-0677">Repeat</keyword>
<dbReference type="AlphaFoldDB" id="A0A9W9YA20"/>
<dbReference type="PROSITE" id="PS00010">
    <property type="entry name" value="ASX_HYDROXYL"/>
    <property type="match status" value="1"/>
</dbReference>
<evidence type="ECO:0000256" key="8">
    <source>
        <dbReference type="PROSITE-ProRule" id="PRU00076"/>
    </source>
</evidence>
<evidence type="ECO:0000256" key="7">
    <source>
        <dbReference type="ARBA" id="ARBA00023180"/>
    </source>
</evidence>
<dbReference type="PROSITE" id="PS01186">
    <property type="entry name" value="EGF_2"/>
    <property type="match status" value="1"/>
</dbReference>
<dbReference type="InterPro" id="IPR009030">
    <property type="entry name" value="Growth_fac_rcpt_cys_sf"/>
</dbReference>
<dbReference type="SMART" id="SM00179">
    <property type="entry name" value="EGF_CA"/>
    <property type="match status" value="4"/>
</dbReference>
<dbReference type="GO" id="GO:0005509">
    <property type="term" value="F:calcium ion binding"/>
    <property type="evidence" value="ECO:0007669"/>
    <property type="project" value="InterPro"/>
</dbReference>
<dbReference type="Gene3D" id="2.10.25.10">
    <property type="entry name" value="Laminin"/>
    <property type="match status" value="4"/>
</dbReference>
<name>A0A9W9YA20_9CNID</name>
<organism evidence="10 11">
    <name type="scientific">Desmophyllum pertusum</name>
    <dbReference type="NCBI Taxonomy" id="174260"/>
    <lineage>
        <taxon>Eukaryota</taxon>
        <taxon>Metazoa</taxon>
        <taxon>Cnidaria</taxon>
        <taxon>Anthozoa</taxon>
        <taxon>Hexacorallia</taxon>
        <taxon>Scleractinia</taxon>
        <taxon>Caryophylliina</taxon>
        <taxon>Caryophylliidae</taxon>
        <taxon>Desmophyllum</taxon>
    </lineage>
</organism>
<dbReference type="GO" id="GO:0005576">
    <property type="term" value="C:extracellular region"/>
    <property type="evidence" value="ECO:0007669"/>
    <property type="project" value="UniProtKB-SubCell"/>
</dbReference>
<evidence type="ECO:0000259" key="9">
    <source>
        <dbReference type="PROSITE" id="PS50026"/>
    </source>
</evidence>